<organism evidence="9">
    <name type="scientific">Schistocephalus solidus</name>
    <name type="common">Tapeworm</name>
    <dbReference type="NCBI Taxonomy" id="70667"/>
    <lineage>
        <taxon>Eukaryota</taxon>
        <taxon>Metazoa</taxon>
        <taxon>Spiralia</taxon>
        <taxon>Lophotrochozoa</taxon>
        <taxon>Platyhelminthes</taxon>
        <taxon>Cestoda</taxon>
        <taxon>Eucestoda</taxon>
        <taxon>Diphyllobothriidea</taxon>
        <taxon>Diphyllobothriidae</taxon>
        <taxon>Schistocephalus</taxon>
    </lineage>
</organism>
<dbReference type="PROSITE" id="PS51726">
    <property type="entry name" value="MYST_HAT"/>
    <property type="match status" value="1"/>
</dbReference>
<dbReference type="SUPFAM" id="SSF55729">
    <property type="entry name" value="Acyl-CoA N-acyltransferases (Nat)"/>
    <property type="match status" value="1"/>
</dbReference>
<comment type="subcellular location">
    <subcellularLocation>
        <location evidence="6">Nucleus</location>
    </subcellularLocation>
</comment>
<evidence type="ECO:0000256" key="2">
    <source>
        <dbReference type="ARBA" id="ARBA00013184"/>
    </source>
</evidence>
<dbReference type="GO" id="GO:0072487">
    <property type="term" value="C:MSL complex"/>
    <property type="evidence" value="ECO:0007669"/>
    <property type="project" value="TreeGrafter"/>
</dbReference>
<name>A0A0X3PHZ0_SCHSO</name>
<dbReference type="Gene3D" id="1.10.10.10">
    <property type="entry name" value="Winged helix-like DNA-binding domain superfamily/Winged helix DNA-binding domain"/>
    <property type="match status" value="1"/>
</dbReference>
<feature type="active site" description="Proton donor/acceptor" evidence="5">
    <location>
        <position position="361"/>
    </location>
</feature>
<comment type="catalytic activity">
    <reaction evidence="6">
        <text>L-lysyl-[protein] + acetyl-CoA = N(6)-acetyl-L-lysyl-[protein] + CoA + H(+)</text>
        <dbReference type="Rhea" id="RHEA:45948"/>
        <dbReference type="Rhea" id="RHEA-COMP:9752"/>
        <dbReference type="Rhea" id="RHEA-COMP:10731"/>
        <dbReference type="ChEBI" id="CHEBI:15378"/>
        <dbReference type="ChEBI" id="CHEBI:29969"/>
        <dbReference type="ChEBI" id="CHEBI:57287"/>
        <dbReference type="ChEBI" id="CHEBI:57288"/>
        <dbReference type="ChEBI" id="CHEBI:61930"/>
        <dbReference type="EC" id="2.3.1.48"/>
    </reaction>
</comment>
<dbReference type="GO" id="GO:0035267">
    <property type="term" value="C:NuA4 histone acetyltransferase complex"/>
    <property type="evidence" value="ECO:0007669"/>
    <property type="project" value="TreeGrafter"/>
</dbReference>
<dbReference type="InterPro" id="IPR025995">
    <property type="entry name" value="Tudor-knot"/>
</dbReference>
<dbReference type="InterPro" id="IPR016197">
    <property type="entry name" value="Chromo-like_dom_sf"/>
</dbReference>
<evidence type="ECO:0000256" key="1">
    <source>
        <dbReference type="ARBA" id="ARBA00010107"/>
    </source>
</evidence>
<dbReference type="InterPro" id="IPR040706">
    <property type="entry name" value="Zf-MYST"/>
</dbReference>
<gene>
    <name evidence="9" type="primary">KAT8</name>
    <name evidence="9" type="ORF">TR165698</name>
</gene>
<dbReference type="PANTHER" id="PTHR10615:SF82">
    <property type="entry name" value="HISTONE ACETYLTRANSFERASE KAT8"/>
    <property type="match status" value="1"/>
</dbReference>
<dbReference type="Pfam" id="PF17772">
    <property type="entry name" value="zf-MYST"/>
    <property type="match status" value="1"/>
</dbReference>
<keyword evidence="6" id="KW-0539">Nucleus</keyword>
<dbReference type="PANTHER" id="PTHR10615">
    <property type="entry name" value="HISTONE ACETYLTRANSFERASE"/>
    <property type="match status" value="1"/>
</dbReference>
<dbReference type="Gene3D" id="3.40.630.30">
    <property type="match status" value="1"/>
</dbReference>
<dbReference type="GO" id="GO:0044545">
    <property type="term" value="C:NSL complex"/>
    <property type="evidence" value="ECO:0007669"/>
    <property type="project" value="TreeGrafter"/>
</dbReference>
<dbReference type="InterPro" id="IPR036388">
    <property type="entry name" value="WH-like_DNA-bd_sf"/>
</dbReference>
<evidence type="ECO:0000256" key="3">
    <source>
        <dbReference type="ARBA" id="ARBA00022679"/>
    </source>
</evidence>
<keyword evidence="4" id="KW-0007">Acetylation</keyword>
<evidence type="ECO:0000256" key="6">
    <source>
        <dbReference type="RuleBase" id="RU361211"/>
    </source>
</evidence>
<dbReference type="SUPFAM" id="SSF54160">
    <property type="entry name" value="Chromo domain-like"/>
    <property type="match status" value="1"/>
</dbReference>
<evidence type="ECO:0000259" key="8">
    <source>
        <dbReference type="PROSITE" id="PS51726"/>
    </source>
</evidence>
<dbReference type="EMBL" id="GEEE01011674">
    <property type="protein sequence ID" value="JAP51551.1"/>
    <property type="molecule type" value="Transcribed_RNA"/>
</dbReference>
<reference evidence="9" key="1">
    <citation type="submission" date="2016-01" db="EMBL/GenBank/DDBJ databases">
        <title>Reference transcriptome for the parasite Schistocephalus solidus: insights into the molecular evolution of parasitism.</title>
        <authorList>
            <person name="Hebert F.O."/>
            <person name="Grambauer S."/>
            <person name="Barber I."/>
            <person name="Landry C.R."/>
            <person name="Aubin-Horth N."/>
        </authorList>
    </citation>
    <scope>NUCLEOTIDE SEQUENCE</scope>
</reference>
<keyword evidence="7" id="KW-0732">Signal</keyword>
<dbReference type="FunFam" id="3.40.630.30:FF:000002">
    <property type="entry name" value="Histone acetyltransferase"/>
    <property type="match status" value="1"/>
</dbReference>
<feature type="domain" description="MYST-type HAT" evidence="8">
    <location>
        <begin position="184"/>
        <end position="469"/>
    </location>
</feature>
<proteinExistence type="inferred from homology"/>
<evidence type="ECO:0000256" key="5">
    <source>
        <dbReference type="PIRSR" id="PIRSR602717-51"/>
    </source>
</evidence>
<dbReference type="AlphaFoldDB" id="A0A0X3PHZ0"/>
<feature type="chain" id="PRO_5007051124" description="Histone acetyltransferase" evidence="7">
    <location>
        <begin position="18"/>
        <end position="480"/>
    </location>
</feature>
<dbReference type="Gene3D" id="2.30.30.140">
    <property type="match status" value="1"/>
</dbReference>
<comment type="similarity">
    <text evidence="1 6">Belongs to the MYST (SAS/MOZ) family.</text>
</comment>
<evidence type="ECO:0000313" key="9">
    <source>
        <dbReference type="EMBL" id="JAP51551.1"/>
    </source>
</evidence>
<dbReference type="GO" id="GO:0005634">
    <property type="term" value="C:nucleus"/>
    <property type="evidence" value="ECO:0007669"/>
    <property type="project" value="UniProtKB-SubCell"/>
</dbReference>
<feature type="signal peptide" evidence="7">
    <location>
        <begin position="1"/>
        <end position="17"/>
    </location>
</feature>
<dbReference type="InterPro" id="IPR050603">
    <property type="entry name" value="MYST_HAT"/>
</dbReference>
<sequence>FFFQILCMTASIRVYGAARLWTCQFRQIYRHCLRCSGLNPTTRGCSCFFLYSILAAYDESRGMAETSTVSIGDNFKVRRHDGQLYPACILETRLLESGDIEYFVHYLECDRRLDEWVTIDRIEQNSKFTSSSPPDGVLKIPGQSDGRLTRNQKRRYDEMNHVTSELDTADSITQRLEKEHQKFTRVKFIDHIRFGKYEIGTWYFSPYPEEYRKLKYLWICEFCLKYMKFEKTWIRHMLHECRQHQPPGREIYKKDNIRVFEVDGDQHKLYCQNLCLLAKLFLDHKTLYYDVAPFLFYVLCEVDTTGCHIVGYFSKERFSVENNNLACILTLPPFQRRGYGKFLISLSYELAKIENLIGSPEKPLSDLGRLSYKSYWEKVIFNYLLEYSDSSIEEISAVTCIAPEDIIWTLQSHHAIKYWRHGRHIELSQRSLQDYLTRMAQRNRLAAQNHGPDWRPPVELDVSCIHWTPSTKANKPVKRT</sequence>
<dbReference type="InterPro" id="IPR002717">
    <property type="entry name" value="HAT_MYST-type"/>
</dbReference>
<dbReference type="GO" id="GO:0046972">
    <property type="term" value="F:histone H4K16 acetyltransferase activity"/>
    <property type="evidence" value="ECO:0007669"/>
    <property type="project" value="TreeGrafter"/>
</dbReference>
<dbReference type="InterPro" id="IPR016181">
    <property type="entry name" value="Acyl_CoA_acyltransferase"/>
</dbReference>
<keyword evidence="3 9" id="KW-0808">Transferase</keyword>
<dbReference type="Pfam" id="PF11717">
    <property type="entry name" value="Tudor-knot"/>
    <property type="match status" value="1"/>
</dbReference>
<dbReference type="Pfam" id="PF01853">
    <property type="entry name" value="MOZ_SAS"/>
    <property type="match status" value="1"/>
</dbReference>
<dbReference type="FunFam" id="3.30.60.60:FF:000001">
    <property type="entry name" value="Histone acetyltransferase"/>
    <property type="match status" value="1"/>
</dbReference>
<dbReference type="Gene3D" id="3.30.60.60">
    <property type="entry name" value="N-acetyl transferase-like"/>
    <property type="match status" value="1"/>
</dbReference>
<evidence type="ECO:0000256" key="4">
    <source>
        <dbReference type="ARBA" id="ARBA00022990"/>
    </source>
</evidence>
<dbReference type="EC" id="2.3.1.48" evidence="2 6"/>
<accession>A0A0X3PHZ0</accession>
<feature type="non-terminal residue" evidence="9">
    <location>
        <position position="1"/>
    </location>
</feature>
<protein>
    <recommendedName>
        <fullName evidence="2 6">Histone acetyltransferase</fullName>
        <ecNumber evidence="2 6">2.3.1.48</ecNumber>
    </recommendedName>
</protein>
<dbReference type="GO" id="GO:0006355">
    <property type="term" value="P:regulation of DNA-templated transcription"/>
    <property type="evidence" value="ECO:0007669"/>
    <property type="project" value="InterPro"/>
</dbReference>
<evidence type="ECO:0000256" key="7">
    <source>
        <dbReference type="SAM" id="SignalP"/>
    </source>
</evidence>